<accession>A0A7S1UWK8</accession>
<organism evidence="2">
    <name type="scientific">Grammatophora oceanica</name>
    <dbReference type="NCBI Taxonomy" id="210454"/>
    <lineage>
        <taxon>Eukaryota</taxon>
        <taxon>Sar</taxon>
        <taxon>Stramenopiles</taxon>
        <taxon>Ochrophyta</taxon>
        <taxon>Bacillariophyta</taxon>
        <taxon>Fragilariophyceae</taxon>
        <taxon>Fragilariophycidae</taxon>
        <taxon>Rhabdonematales</taxon>
        <taxon>Grammatophoraceae</taxon>
        <taxon>Grammatophora</taxon>
    </lineage>
</organism>
<evidence type="ECO:0000256" key="1">
    <source>
        <dbReference type="SAM" id="MobiDB-lite"/>
    </source>
</evidence>
<dbReference type="PANTHER" id="PTHR36348">
    <property type="entry name" value="EXPRESSED PROTEIN"/>
    <property type="match status" value="1"/>
</dbReference>
<reference evidence="2" key="1">
    <citation type="submission" date="2021-01" db="EMBL/GenBank/DDBJ databases">
        <authorList>
            <person name="Corre E."/>
            <person name="Pelletier E."/>
            <person name="Niang G."/>
            <person name="Scheremetjew M."/>
            <person name="Finn R."/>
            <person name="Kale V."/>
            <person name="Holt S."/>
            <person name="Cochrane G."/>
            <person name="Meng A."/>
            <person name="Brown T."/>
            <person name="Cohen L."/>
        </authorList>
    </citation>
    <scope>NUCLEOTIDE SEQUENCE</scope>
    <source>
        <strain evidence="2">CCMP 410</strain>
    </source>
</reference>
<protein>
    <submittedName>
        <fullName evidence="2">Uncharacterized protein</fullName>
    </submittedName>
</protein>
<name>A0A7S1UWK8_9STRA</name>
<dbReference type="EMBL" id="HBGK01019134">
    <property type="protein sequence ID" value="CAD9280754.1"/>
    <property type="molecule type" value="Transcribed_RNA"/>
</dbReference>
<sequence>MRFTSSAILALVAFSQEQRRRRCPVDAFIVSSSPETTTTLQRTAFVSSSTSSKASFPRLHMISPEDYGGLDSNSGDSDSDAEADRLKASRLEGNQRQPTTEELKVMDEMITKLSRAQPWELPNAVRRAFRVCSSPQFFLRIASRIDQAPKGSDDKERLSALASNMVSTLEAIVSTTEDQLDSRATSVESILKAASEPGTGEFLVPLSEDRLQDMRTEMLKVDASELDESFLSTVDSWTNKSKLDGMDGMVVIFQKLLQMYAGLSVSRSREASKKGFDKSTTPASELMDKLLETDADTWDDVVKEAFSNQKSSSTSSEDALLTKGTIVAEIQKTMETVVFGLENGSMAQRIQAEYLKELLSRVEDVAP</sequence>
<feature type="region of interest" description="Disordered" evidence="1">
    <location>
        <begin position="63"/>
        <end position="99"/>
    </location>
</feature>
<dbReference type="AlphaFoldDB" id="A0A7S1UWK8"/>
<gene>
    <name evidence="2" type="ORF">GOCE00092_LOCUS9664</name>
</gene>
<dbReference type="PANTHER" id="PTHR36348:SF1">
    <property type="entry name" value="EXPRESSED PROTEIN"/>
    <property type="match status" value="1"/>
</dbReference>
<proteinExistence type="predicted"/>
<evidence type="ECO:0000313" key="2">
    <source>
        <dbReference type="EMBL" id="CAD9280754.1"/>
    </source>
</evidence>